<proteinExistence type="predicted"/>
<gene>
    <name evidence="4" type="ORF">Raf01_97750</name>
</gene>
<dbReference type="EMBL" id="BONZ01000143">
    <property type="protein sequence ID" value="GIH21603.1"/>
    <property type="molecule type" value="Genomic_DNA"/>
</dbReference>
<organism evidence="4 5">
    <name type="scientific">Rugosimonospora africana</name>
    <dbReference type="NCBI Taxonomy" id="556532"/>
    <lineage>
        <taxon>Bacteria</taxon>
        <taxon>Bacillati</taxon>
        <taxon>Actinomycetota</taxon>
        <taxon>Actinomycetes</taxon>
        <taxon>Micromonosporales</taxon>
        <taxon>Micromonosporaceae</taxon>
        <taxon>Rugosimonospora</taxon>
    </lineage>
</organism>
<comment type="caution">
    <text evidence="4">The sequence shown here is derived from an EMBL/GenBank/DDBJ whole genome shotgun (WGS) entry which is preliminary data.</text>
</comment>
<evidence type="ECO:0000256" key="2">
    <source>
        <dbReference type="SAM" id="SignalP"/>
    </source>
</evidence>
<protein>
    <recommendedName>
        <fullName evidence="3">Alpha/beta hydrolase domain-containing protein</fullName>
    </recommendedName>
</protein>
<evidence type="ECO:0000313" key="5">
    <source>
        <dbReference type="Proteomes" id="UP000642748"/>
    </source>
</evidence>
<reference evidence="4" key="1">
    <citation type="submission" date="2021-01" db="EMBL/GenBank/DDBJ databases">
        <title>Whole genome shotgun sequence of Rugosimonospora africana NBRC 104875.</title>
        <authorList>
            <person name="Komaki H."/>
            <person name="Tamura T."/>
        </authorList>
    </citation>
    <scope>NUCLEOTIDE SEQUENCE</scope>
    <source>
        <strain evidence="4">NBRC 104875</strain>
    </source>
</reference>
<keyword evidence="2" id="KW-0732">Signal</keyword>
<dbReference type="RefSeq" id="WP_203924972.1">
    <property type="nucleotide sequence ID" value="NZ_BONZ01000143.1"/>
</dbReference>
<dbReference type="Pfam" id="PF20091">
    <property type="entry name" value="Abhydrolase_10"/>
    <property type="match status" value="1"/>
</dbReference>
<evidence type="ECO:0000313" key="4">
    <source>
        <dbReference type="EMBL" id="GIH21603.1"/>
    </source>
</evidence>
<sequence>MSSRPMHRARMHTLACLAAAASVVAAVAVLPTDADAVTARPAPSAATPTVSGPVPGPIPAQSPALGSQVSSITPAALAAFGYTQQEFFVSGMANAYDFTAAPTSDGRWAVAAVPGSQAAYRTRIEVMAPNDKHAFSGTVVVEWDNVTGGFSSLPDFVYDHDQPLEAGDIYVAVTAQFVGVQNAKLNNPKRYGSLVQPGDSYSYDIFSQAGMAVRADYRQLFDGLQPRSVLADGESQSADRLATYVDAFAGRDNVYDGYLLHSRAATGTPLQEAPGTAMVAVGPDGELTPTSLPNGNTGLVDVPVPAIQRIRSDLAQPVLLAQTESDVYGPPNGWLGYGPATQPDSADFRLWEIAGAAHADDCVTNVCASDTGNVASAIARFDDMLNPPSSFGGFLDCDSPINTGQGGYVMEAALAQLARWVETGGVGTGVPANSAPLFAGQHVGEGPNTVAQLDSQGNIIGGVRTPAVDVPVATETGVATNTPLLCVAAGTSTPLTAATLRRLYPTHQEFVTRWVIDTLRLAHEGYLTPRAATNLIAAAARSSNP</sequence>
<feature type="region of interest" description="Disordered" evidence="1">
    <location>
        <begin position="39"/>
        <end position="62"/>
    </location>
</feature>
<evidence type="ECO:0000259" key="3">
    <source>
        <dbReference type="Pfam" id="PF20091"/>
    </source>
</evidence>
<dbReference type="InterPro" id="IPR045394">
    <property type="entry name" value="Abhydrolase_dom"/>
</dbReference>
<dbReference type="AlphaFoldDB" id="A0A8J3R3B0"/>
<accession>A0A8J3R3B0</accession>
<feature type="compositionally biased region" description="Low complexity" evidence="1">
    <location>
        <begin position="39"/>
        <end position="49"/>
    </location>
</feature>
<feature type="chain" id="PRO_5035232062" description="Alpha/beta hydrolase domain-containing protein" evidence="2">
    <location>
        <begin position="37"/>
        <end position="545"/>
    </location>
</feature>
<evidence type="ECO:0000256" key="1">
    <source>
        <dbReference type="SAM" id="MobiDB-lite"/>
    </source>
</evidence>
<keyword evidence="5" id="KW-1185">Reference proteome</keyword>
<feature type="domain" description="Alpha/beta hydrolase" evidence="3">
    <location>
        <begin position="55"/>
        <end position="536"/>
    </location>
</feature>
<dbReference type="Proteomes" id="UP000642748">
    <property type="component" value="Unassembled WGS sequence"/>
</dbReference>
<name>A0A8J3R3B0_9ACTN</name>
<feature type="signal peptide" evidence="2">
    <location>
        <begin position="1"/>
        <end position="36"/>
    </location>
</feature>